<keyword evidence="2" id="KW-1185">Reference proteome</keyword>
<name>A0AAV5CM18_ELECO</name>
<reference evidence="1" key="2">
    <citation type="submission" date="2021-12" db="EMBL/GenBank/DDBJ databases">
        <title>Resequencing data analysis of finger millet.</title>
        <authorList>
            <person name="Hatakeyama M."/>
            <person name="Aluri S."/>
            <person name="Balachadran M.T."/>
            <person name="Sivarajan S.R."/>
            <person name="Poveda L."/>
            <person name="Shimizu-Inatsugi R."/>
            <person name="Schlapbach R."/>
            <person name="Sreeman S.M."/>
            <person name="Shimizu K.K."/>
        </authorList>
    </citation>
    <scope>NUCLEOTIDE SEQUENCE</scope>
</reference>
<protein>
    <recommendedName>
        <fullName evidence="3">F-box protein</fullName>
    </recommendedName>
</protein>
<comment type="caution">
    <text evidence="1">The sequence shown here is derived from an EMBL/GenBank/DDBJ whole genome shotgun (WGS) entry which is preliminary data.</text>
</comment>
<dbReference type="EMBL" id="BQKI01000007">
    <property type="protein sequence ID" value="GJM99084.1"/>
    <property type="molecule type" value="Genomic_DNA"/>
</dbReference>
<evidence type="ECO:0000313" key="2">
    <source>
        <dbReference type="Proteomes" id="UP001054889"/>
    </source>
</evidence>
<dbReference type="AlphaFoldDB" id="A0AAV5CM18"/>
<evidence type="ECO:0000313" key="1">
    <source>
        <dbReference type="EMBL" id="GJM99084.1"/>
    </source>
</evidence>
<proteinExistence type="predicted"/>
<sequence>MFWCIEDDGTVFGCEDRWCSFLQFRVPEHVRGLSCHQSMFRFVDDGQYYSRRRVLVASLINGELRVFEQHKDNEGRSDWVLKKSLDLQEATRGFPGRKDCYFNHTAKIVTAGNGYIVLTPAEETWLFSVELRTMRVEREHSRNRLPGETYPYVLDTKPVVRLFGLL</sequence>
<gene>
    <name evidence="1" type="primary">ga16150</name>
    <name evidence="1" type="ORF">PR202_ga16150</name>
</gene>
<reference evidence="1" key="1">
    <citation type="journal article" date="2018" name="DNA Res.">
        <title>Multiple hybrid de novo genome assembly of finger millet, an orphan allotetraploid crop.</title>
        <authorList>
            <person name="Hatakeyama M."/>
            <person name="Aluri S."/>
            <person name="Balachadran M.T."/>
            <person name="Sivarajan S.R."/>
            <person name="Patrignani A."/>
            <person name="Gruter S."/>
            <person name="Poveda L."/>
            <person name="Shimizu-Inatsugi R."/>
            <person name="Baeten J."/>
            <person name="Francoijs K.J."/>
            <person name="Nataraja K.N."/>
            <person name="Reddy Y.A.N."/>
            <person name="Phadnis S."/>
            <person name="Ravikumar R.L."/>
            <person name="Schlapbach R."/>
            <person name="Sreeman S.M."/>
            <person name="Shimizu K.K."/>
        </authorList>
    </citation>
    <scope>NUCLEOTIDE SEQUENCE</scope>
</reference>
<evidence type="ECO:0008006" key="3">
    <source>
        <dbReference type="Google" id="ProtNLM"/>
    </source>
</evidence>
<organism evidence="1 2">
    <name type="scientific">Eleusine coracana subsp. coracana</name>
    <dbReference type="NCBI Taxonomy" id="191504"/>
    <lineage>
        <taxon>Eukaryota</taxon>
        <taxon>Viridiplantae</taxon>
        <taxon>Streptophyta</taxon>
        <taxon>Embryophyta</taxon>
        <taxon>Tracheophyta</taxon>
        <taxon>Spermatophyta</taxon>
        <taxon>Magnoliopsida</taxon>
        <taxon>Liliopsida</taxon>
        <taxon>Poales</taxon>
        <taxon>Poaceae</taxon>
        <taxon>PACMAD clade</taxon>
        <taxon>Chloridoideae</taxon>
        <taxon>Cynodonteae</taxon>
        <taxon>Eleusininae</taxon>
        <taxon>Eleusine</taxon>
    </lineage>
</organism>
<dbReference type="Proteomes" id="UP001054889">
    <property type="component" value="Unassembled WGS sequence"/>
</dbReference>
<accession>A0AAV5CM18</accession>